<feature type="domain" description="RSE1/DDB1/CPSF1 C-terminal" evidence="2">
    <location>
        <begin position="482"/>
        <end position="667"/>
    </location>
</feature>
<dbReference type="EMBL" id="JAACJM010000046">
    <property type="protein sequence ID" value="KAF5359903.1"/>
    <property type="molecule type" value="Genomic_DNA"/>
</dbReference>
<dbReference type="GO" id="GO:0005634">
    <property type="term" value="C:nucleus"/>
    <property type="evidence" value="ECO:0007669"/>
    <property type="project" value="InterPro"/>
</dbReference>
<dbReference type="OrthoDB" id="6109at2759"/>
<keyword evidence="4" id="KW-1185">Reference proteome</keyword>
<reference evidence="3 4" key="1">
    <citation type="journal article" date="2020" name="ISME J.">
        <title>Uncovering the hidden diversity of litter-decomposition mechanisms in mushroom-forming fungi.</title>
        <authorList>
            <person name="Floudas D."/>
            <person name="Bentzer J."/>
            <person name="Ahren D."/>
            <person name="Johansson T."/>
            <person name="Persson P."/>
            <person name="Tunlid A."/>
        </authorList>
    </citation>
    <scope>NUCLEOTIDE SEQUENCE [LARGE SCALE GENOMIC DNA]</scope>
    <source>
        <strain evidence="3 4">CBS 291.85</strain>
    </source>
</reference>
<dbReference type="Proteomes" id="UP000559256">
    <property type="component" value="Unassembled WGS sequence"/>
</dbReference>
<feature type="compositionally biased region" description="Basic and acidic residues" evidence="1">
    <location>
        <begin position="234"/>
        <end position="244"/>
    </location>
</feature>
<protein>
    <recommendedName>
        <fullName evidence="2">RSE1/DDB1/CPSF1 C-terminal domain-containing protein</fullName>
    </recommendedName>
</protein>
<comment type="caution">
    <text evidence="3">The sequence shown here is derived from an EMBL/GenBank/DDBJ whole genome shotgun (WGS) entry which is preliminary data.</text>
</comment>
<dbReference type="GO" id="GO:0003676">
    <property type="term" value="F:nucleic acid binding"/>
    <property type="evidence" value="ECO:0007669"/>
    <property type="project" value="InterPro"/>
</dbReference>
<feature type="compositionally biased region" description="Polar residues" evidence="1">
    <location>
        <begin position="277"/>
        <end position="294"/>
    </location>
</feature>
<evidence type="ECO:0000259" key="2">
    <source>
        <dbReference type="Pfam" id="PF03178"/>
    </source>
</evidence>
<evidence type="ECO:0000313" key="3">
    <source>
        <dbReference type="EMBL" id="KAF5359903.1"/>
    </source>
</evidence>
<sequence length="669" mass="73414">MYSPSFSKADINITTRIPGTTIGAAPFFQKIAILHVTTGNIRVLEPDGTERQVIKDTESTKNPSQAAVPRARICAYSISDPFVSIIREANSIGLFIAEPERGKTSRYLSGCFFTDHTGVFENNLVSNVIPQSASSDKNNKVAATTTLNSVVSNNKSQWLMLVRPQGVMEIWTLPKLTLVFSTSALPQLHHTLIDSHDPPASTVTKKEPQPQAQAPAQAQAQSPVSPEEPSSPKLDGESEKKEAEQMQVVDQILVAPVGEGKLKIQMAIYQALPHSPQPSVDVTQSPSPKTTSRTSHVNVKFVKIPSKAFSLNTHDGPCLVALAEQKKILRMFVPFSTMPHHSSSPLSPETRYTGVFFTSENPSWILGMDKGGLRMYSSGYLVVHVFTPCSLWDSKGEFLVYSNEGPSLLEWIPDFHLDGPLPEKFIPCGRPYSNIVFDPATSLIVAAASLEAQFTLFDEDNNRVWEPDAHNISDTTTECSTLELISPDLYEFATNETVNAITAVTLETSSTESGNKEFIVVGTTINRGEDLAVKGTRWYKLQLRCRNDAKGPVTALCGVNGYLVSSMGQKVFVRAFDLAERLVGVAFMDVGVYDTLLCSIKNLVIGDAAKSVLFVAFQEDPYKHVLLGKDLQHNCGTSANFFYMEEDTAIMLTNDEEGIVRTYEYNPIG</sequence>
<evidence type="ECO:0000256" key="1">
    <source>
        <dbReference type="SAM" id="MobiDB-lite"/>
    </source>
</evidence>
<gene>
    <name evidence="3" type="ORF">D9758_013993</name>
</gene>
<dbReference type="Gene3D" id="2.130.10.10">
    <property type="entry name" value="YVTN repeat-like/Quinoprotein amine dehydrogenase"/>
    <property type="match status" value="1"/>
</dbReference>
<dbReference type="PANTHER" id="PTHR10644">
    <property type="entry name" value="DNA REPAIR/RNA PROCESSING CPSF FAMILY"/>
    <property type="match status" value="1"/>
</dbReference>
<proteinExistence type="predicted"/>
<dbReference type="InterPro" id="IPR050358">
    <property type="entry name" value="RSE1/DDB1/CFT1"/>
</dbReference>
<dbReference type="InterPro" id="IPR004871">
    <property type="entry name" value="RSE1/DDB1/CPSF1_C"/>
</dbReference>
<accession>A0A8H5LK09</accession>
<feature type="region of interest" description="Disordered" evidence="1">
    <location>
        <begin position="275"/>
        <end position="294"/>
    </location>
</feature>
<feature type="compositionally biased region" description="Low complexity" evidence="1">
    <location>
        <begin position="209"/>
        <end position="232"/>
    </location>
</feature>
<name>A0A8H5LK09_9AGAR</name>
<feature type="region of interest" description="Disordered" evidence="1">
    <location>
        <begin position="192"/>
        <end position="245"/>
    </location>
</feature>
<dbReference type="AlphaFoldDB" id="A0A8H5LK09"/>
<organism evidence="3 4">
    <name type="scientific">Tetrapyrgos nigripes</name>
    <dbReference type="NCBI Taxonomy" id="182062"/>
    <lineage>
        <taxon>Eukaryota</taxon>
        <taxon>Fungi</taxon>
        <taxon>Dikarya</taxon>
        <taxon>Basidiomycota</taxon>
        <taxon>Agaricomycotina</taxon>
        <taxon>Agaricomycetes</taxon>
        <taxon>Agaricomycetidae</taxon>
        <taxon>Agaricales</taxon>
        <taxon>Marasmiineae</taxon>
        <taxon>Marasmiaceae</taxon>
        <taxon>Tetrapyrgos</taxon>
    </lineage>
</organism>
<dbReference type="Pfam" id="PF03178">
    <property type="entry name" value="CPSF_A"/>
    <property type="match status" value="1"/>
</dbReference>
<dbReference type="InterPro" id="IPR015943">
    <property type="entry name" value="WD40/YVTN_repeat-like_dom_sf"/>
</dbReference>
<evidence type="ECO:0000313" key="4">
    <source>
        <dbReference type="Proteomes" id="UP000559256"/>
    </source>
</evidence>